<dbReference type="EMBL" id="UZAK01036537">
    <property type="protein sequence ID" value="VDP55781.1"/>
    <property type="molecule type" value="Genomic_DNA"/>
</dbReference>
<proteinExistence type="predicted"/>
<gene>
    <name evidence="1" type="ORF">SCUD_LOCUS14234</name>
</gene>
<evidence type="ECO:0000313" key="2">
    <source>
        <dbReference type="Proteomes" id="UP000279833"/>
    </source>
</evidence>
<evidence type="ECO:0000313" key="3">
    <source>
        <dbReference type="WBParaSite" id="SCUD_0001423701-mRNA-1"/>
    </source>
</evidence>
<dbReference type="Proteomes" id="UP000279833">
    <property type="component" value="Unassembled WGS sequence"/>
</dbReference>
<dbReference type="AlphaFoldDB" id="A0A183KGT5"/>
<dbReference type="WBParaSite" id="SCUD_0001423701-mRNA-1">
    <property type="protein sequence ID" value="SCUD_0001423701-mRNA-1"/>
    <property type="gene ID" value="SCUD_0001423701"/>
</dbReference>
<organism evidence="3">
    <name type="scientific">Schistosoma curassoni</name>
    <dbReference type="NCBI Taxonomy" id="6186"/>
    <lineage>
        <taxon>Eukaryota</taxon>
        <taxon>Metazoa</taxon>
        <taxon>Spiralia</taxon>
        <taxon>Lophotrochozoa</taxon>
        <taxon>Platyhelminthes</taxon>
        <taxon>Trematoda</taxon>
        <taxon>Digenea</taxon>
        <taxon>Strigeidida</taxon>
        <taxon>Schistosomatoidea</taxon>
        <taxon>Schistosomatidae</taxon>
        <taxon>Schistosoma</taxon>
    </lineage>
</organism>
<reference evidence="3" key="1">
    <citation type="submission" date="2016-06" db="UniProtKB">
        <authorList>
            <consortium name="WormBaseParasite"/>
        </authorList>
    </citation>
    <scope>IDENTIFICATION</scope>
</reference>
<protein>
    <submittedName>
        <fullName evidence="1 3">Uncharacterized protein</fullName>
    </submittedName>
</protein>
<name>A0A183KGT5_9TREM</name>
<reference evidence="1 2" key="2">
    <citation type="submission" date="2018-11" db="EMBL/GenBank/DDBJ databases">
        <authorList>
            <consortium name="Pathogen Informatics"/>
        </authorList>
    </citation>
    <scope>NUCLEOTIDE SEQUENCE [LARGE SCALE GENOMIC DNA]</scope>
    <source>
        <strain evidence="1">Dakar</strain>
        <strain evidence="2">Dakar, Senegal</strain>
    </source>
</reference>
<keyword evidence="2" id="KW-1185">Reference proteome</keyword>
<accession>A0A183KGT5</accession>
<evidence type="ECO:0000313" key="1">
    <source>
        <dbReference type="EMBL" id="VDP55781.1"/>
    </source>
</evidence>
<sequence length="90" mass="10445">MEKLGIHSTYEAFEGYFERFEIWAMTKEDDEDVNIVAHFLTFIGKEAYILLKTLAMPEEPIPLPYTALKELLLDYAQYTNFECGNGGRSR</sequence>